<dbReference type="Proteomes" id="UP000008064">
    <property type="component" value="Unassembled WGS sequence"/>
</dbReference>
<dbReference type="GeneID" id="18809096"/>
<dbReference type="RefSeq" id="XP_007314604.1">
    <property type="nucleotide sequence ID" value="XM_007314542.1"/>
</dbReference>
<sequence>FGWAPHGGCAHQRDFFVCGCRYSILPAILLDGVLHLEVLDHPFTGDAFLDFVEGTLGQMQLWPLPNTVLVVNNAIIHKVPSIRELVWSAVKAWLRNNCDYILGETEGPMCDPYALIWEAVHSTITPEKVYGWFRHSKYIA</sequence>
<evidence type="ECO:0008006" key="3">
    <source>
        <dbReference type="Google" id="ProtNLM"/>
    </source>
</evidence>
<dbReference type="AlphaFoldDB" id="F8NKD9"/>
<feature type="non-terminal residue" evidence="1">
    <location>
        <position position="1"/>
    </location>
</feature>
<organism evidence="2">
    <name type="scientific">Serpula lacrymans var. lacrymans (strain S7.9)</name>
    <name type="common">Dry rot fungus</name>
    <dbReference type="NCBI Taxonomy" id="578457"/>
    <lineage>
        <taxon>Eukaryota</taxon>
        <taxon>Fungi</taxon>
        <taxon>Dikarya</taxon>
        <taxon>Basidiomycota</taxon>
        <taxon>Agaricomycotina</taxon>
        <taxon>Agaricomycetes</taxon>
        <taxon>Agaricomycetidae</taxon>
        <taxon>Boletales</taxon>
        <taxon>Coniophorineae</taxon>
        <taxon>Serpulaceae</taxon>
        <taxon>Serpula</taxon>
    </lineage>
</organism>
<accession>F8NKD9</accession>
<dbReference type="KEGG" id="sla:SERLADRAFT_346442"/>
<dbReference type="OrthoDB" id="2142724at2759"/>
<proteinExistence type="predicted"/>
<gene>
    <name evidence="1" type="ORF">SERLADRAFT_346442</name>
</gene>
<evidence type="ECO:0000313" key="1">
    <source>
        <dbReference type="EMBL" id="EGO28405.1"/>
    </source>
</evidence>
<dbReference type="HOGENOM" id="CLU_056788_10_2_1"/>
<name>F8NKD9_SERL9</name>
<protein>
    <recommendedName>
        <fullName evidence="3">Tc1-like transposase DDE domain-containing protein</fullName>
    </recommendedName>
</protein>
<dbReference type="EMBL" id="GL945430">
    <property type="protein sequence ID" value="EGO28405.1"/>
    <property type="molecule type" value="Genomic_DNA"/>
</dbReference>
<evidence type="ECO:0000313" key="2">
    <source>
        <dbReference type="Proteomes" id="UP000008064"/>
    </source>
</evidence>
<reference evidence="2" key="1">
    <citation type="journal article" date="2011" name="Science">
        <title>The plant cell wall-decomposing machinery underlies the functional diversity of forest fungi.</title>
        <authorList>
            <person name="Eastwood D.C."/>
            <person name="Floudas D."/>
            <person name="Binder M."/>
            <person name="Majcherczyk A."/>
            <person name="Schneider P."/>
            <person name="Aerts A."/>
            <person name="Asiegbu F.O."/>
            <person name="Baker S.E."/>
            <person name="Barry K."/>
            <person name="Bendiksby M."/>
            <person name="Blumentritt M."/>
            <person name="Coutinho P.M."/>
            <person name="Cullen D."/>
            <person name="de Vries R.P."/>
            <person name="Gathman A."/>
            <person name="Goodell B."/>
            <person name="Henrissat B."/>
            <person name="Ihrmark K."/>
            <person name="Kauserud H."/>
            <person name="Kohler A."/>
            <person name="LaButti K."/>
            <person name="Lapidus A."/>
            <person name="Lavin J.L."/>
            <person name="Lee Y.-H."/>
            <person name="Lindquist E."/>
            <person name="Lilly W."/>
            <person name="Lucas S."/>
            <person name="Morin E."/>
            <person name="Murat C."/>
            <person name="Oguiza J.A."/>
            <person name="Park J."/>
            <person name="Pisabarro A.G."/>
            <person name="Riley R."/>
            <person name="Rosling A."/>
            <person name="Salamov A."/>
            <person name="Schmidt O."/>
            <person name="Schmutz J."/>
            <person name="Skrede I."/>
            <person name="Stenlid J."/>
            <person name="Wiebenga A."/>
            <person name="Xie X."/>
            <person name="Kuees U."/>
            <person name="Hibbett D.S."/>
            <person name="Hoffmeister D."/>
            <person name="Hoegberg N."/>
            <person name="Martin F."/>
            <person name="Grigoriev I.V."/>
            <person name="Watkinson S.C."/>
        </authorList>
    </citation>
    <scope>NUCLEOTIDE SEQUENCE [LARGE SCALE GENOMIC DNA]</scope>
    <source>
        <strain evidence="2">S7.9</strain>
    </source>
</reference>